<dbReference type="OrthoDB" id="8448784at2"/>
<reference evidence="2 3" key="1">
    <citation type="submission" date="2018-01" db="EMBL/GenBank/DDBJ databases">
        <title>Halomonas endophytica sp. nov., isolated from storage liquid in the stems of Populus euphratica.</title>
        <authorList>
            <person name="Chen C."/>
        </authorList>
    </citation>
    <scope>NUCLEOTIDE SEQUENCE [LARGE SCALE GENOMIC DNA]</scope>
    <source>
        <strain evidence="2 3">MC28</strain>
    </source>
</reference>
<dbReference type="InterPro" id="IPR011090">
    <property type="entry name" value="Integr_conj_element_PFL4709"/>
</dbReference>
<evidence type="ECO:0000313" key="3">
    <source>
        <dbReference type="Proteomes" id="UP000235803"/>
    </source>
</evidence>
<evidence type="ECO:0000256" key="1">
    <source>
        <dbReference type="SAM" id="SignalP"/>
    </source>
</evidence>
<gene>
    <name evidence="2" type="ORF">C1H69_10170</name>
</gene>
<organism evidence="2 3">
    <name type="scientific">Billgrantia endophytica</name>
    <dbReference type="NCBI Taxonomy" id="2033802"/>
    <lineage>
        <taxon>Bacteria</taxon>
        <taxon>Pseudomonadati</taxon>
        <taxon>Pseudomonadota</taxon>
        <taxon>Gammaproteobacteria</taxon>
        <taxon>Oceanospirillales</taxon>
        <taxon>Halomonadaceae</taxon>
        <taxon>Billgrantia</taxon>
    </lineage>
</organism>
<keyword evidence="1" id="KW-0732">Signal</keyword>
<evidence type="ECO:0000313" key="2">
    <source>
        <dbReference type="EMBL" id="PMR75282.1"/>
    </source>
</evidence>
<dbReference type="SUPFAM" id="SSF52833">
    <property type="entry name" value="Thioredoxin-like"/>
    <property type="match status" value="1"/>
</dbReference>
<protein>
    <submittedName>
        <fullName evidence="2">TIGR03757 family integrating conjugative element protein</fullName>
    </submittedName>
</protein>
<comment type="caution">
    <text evidence="2">The sequence shown here is derived from an EMBL/GenBank/DDBJ whole genome shotgun (WGS) entry which is preliminary data.</text>
</comment>
<accession>A0A2N7U4C7</accession>
<dbReference type="AlphaFoldDB" id="A0A2N7U4C7"/>
<dbReference type="EMBL" id="PNRF01000020">
    <property type="protein sequence ID" value="PMR75282.1"/>
    <property type="molecule type" value="Genomic_DNA"/>
</dbReference>
<sequence>MLNLLSHSVFPWARWLRVGVCAVLLATTTVAAAETWVVTDRHHSVSGTPDRLIELDAPARIEAELSDRLPNDPEQAAALVQQRLDRNDSVLQQRLSLAYQDVADAQRLGITQVPAVVVDQRYVVYGEHDLARAVARIKQYRETPP</sequence>
<dbReference type="Proteomes" id="UP000235803">
    <property type="component" value="Unassembled WGS sequence"/>
</dbReference>
<feature type="signal peptide" evidence="1">
    <location>
        <begin position="1"/>
        <end position="32"/>
    </location>
</feature>
<dbReference type="RefSeq" id="WP_102653296.1">
    <property type="nucleotide sequence ID" value="NZ_PNRF01000020.1"/>
</dbReference>
<proteinExistence type="predicted"/>
<dbReference type="InterPro" id="IPR036249">
    <property type="entry name" value="Thioredoxin-like_sf"/>
</dbReference>
<keyword evidence="3" id="KW-1185">Reference proteome</keyword>
<dbReference type="NCBIfam" id="TIGR03757">
    <property type="entry name" value="conj_TIGR03757"/>
    <property type="match status" value="1"/>
</dbReference>
<name>A0A2N7U4C7_9GAMM</name>
<feature type="chain" id="PRO_5016413637" evidence="1">
    <location>
        <begin position="33"/>
        <end position="145"/>
    </location>
</feature>
<dbReference type="Pfam" id="PF07511">
    <property type="entry name" value="DUF1525"/>
    <property type="match status" value="1"/>
</dbReference>